<keyword evidence="7" id="KW-0411">Iron-sulfur</keyword>
<sequence length="520" mass="59472">MPLSPTSVPLTVKEFEKALCGICGGCSSACGYIAYLKQDELVDLYGHPHDPNGIGSFCTKGITYIQEIPKNPLRITKPLLREGNNFREVEFQETKKLIKENLKGKVAFFLDRFAGIEEYLIARSLTEEVFSDSLYLPFKQTSVRAQDWVDKKALFIFEAEPTFSEVMLTRWIVDAFEKDAYIFTAGSRYTTVFQKSKEKVLTTPEKTTEILQALSEGRFEGKAQKFLEFFGKESVVIVGDTLLRSPFRGKVLKTLKEISEKYGADYSIVGNITPFPVKSLKEFLERLGEFDTLVLFGNPFIYLSDEQIQKLKDKFVINFAYFPTITANHSTLIIPRTTFAEREFIVKGFGFLAHSPQVLNAPFPQPYEYFESSFDVEDFLKECGVKLEELKEKEGGVDISMKDITEVDINEEDRSESGELWFICDNTLAEELGHWNPWTHALEREQFAYVNQKTKERLNIGNLIEINGVKLKVKVNNNLADNVVFVPNSFEEFQPFDPGIRVGRLMKKPFFKLEVLNLNV</sequence>
<dbReference type="PANTHER" id="PTHR43742:SF9">
    <property type="entry name" value="TETRATHIONATE REDUCTASE SUBUNIT A"/>
    <property type="match status" value="1"/>
</dbReference>
<dbReference type="PIR" id="C70311">
    <property type="entry name" value="C70311"/>
</dbReference>
<name>O66518_AQUAE</name>
<dbReference type="SMR" id="O66518"/>
<dbReference type="Pfam" id="PF00384">
    <property type="entry name" value="Molybdopterin"/>
    <property type="match status" value="1"/>
</dbReference>
<dbReference type="HOGENOM" id="CLU_529890_0_0_0"/>
<dbReference type="GO" id="GO:0016491">
    <property type="term" value="F:oxidoreductase activity"/>
    <property type="evidence" value="ECO:0007669"/>
    <property type="project" value="UniProtKB-KW"/>
</dbReference>
<keyword evidence="3" id="KW-0479">Metal-binding</keyword>
<evidence type="ECO:0000256" key="1">
    <source>
        <dbReference type="ARBA" id="ARBA00022485"/>
    </source>
</evidence>
<dbReference type="PATRIC" id="fig|224324.8.peg.101"/>
<proteinExistence type="predicted"/>
<feature type="domain" description="4Fe-4S Mo/W bis-MGD-type" evidence="8">
    <location>
        <begin position="16"/>
        <end position="70"/>
    </location>
</feature>
<keyword evidence="10" id="KW-1185">Reference proteome</keyword>
<dbReference type="GO" id="GO:0051539">
    <property type="term" value="F:4 iron, 4 sulfur cluster binding"/>
    <property type="evidence" value="ECO:0007669"/>
    <property type="project" value="UniProtKB-KW"/>
</dbReference>
<dbReference type="InParanoid" id="O66518"/>
<dbReference type="KEGG" id="aae:aq_116"/>
<dbReference type="OrthoDB" id="9864at2"/>
<evidence type="ECO:0000259" key="8">
    <source>
        <dbReference type="SMART" id="SM00926"/>
    </source>
</evidence>
<gene>
    <name evidence="9" type="ordered locus">aq_116</name>
</gene>
<dbReference type="CDD" id="cd00368">
    <property type="entry name" value="Molybdopterin-Binding"/>
    <property type="match status" value="1"/>
</dbReference>
<dbReference type="STRING" id="224324.aq_116"/>
<evidence type="ECO:0000256" key="4">
    <source>
        <dbReference type="ARBA" id="ARBA00022729"/>
    </source>
</evidence>
<keyword evidence="4" id="KW-0732">Signal</keyword>
<evidence type="ECO:0000256" key="2">
    <source>
        <dbReference type="ARBA" id="ARBA00022505"/>
    </source>
</evidence>
<evidence type="ECO:0000313" key="9">
    <source>
        <dbReference type="EMBL" id="AAC06482.1"/>
    </source>
</evidence>
<evidence type="ECO:0000256" key="3">
    <source>
        <dbReference type="ARBA" id="ARBA00022723"/>
    </source>
</evidence>
<dbReference type="InterPro" id="IPR006656">
    <property type="entry name" value="Mopterin_OxRdtase"/>
</dbReference>
<evidence type="ECO:0000256" key="6">
    <source>
        <dbReference type="ARBA" id="ARBA00023004"/>
    </source>
</evidence>
<dbReference type="InterPro" id="IPR050612">
    <property type="entry name" value="Prok_Mopterin_Oxidored"/>
</dbReference>
<keyword evidence="6" id="KW-0408">Iron</keyword>
<accession>O66518</accession>
<evidence type="ECO:0000256" key="7">
    <source>
        <dbReference type="ARBA" id="ARBA00023014"/>
    </source>
</evidence>
<organism evidence="9 10">
    <name type="scientific">Aquifex aeolicus (strain VF5)</name>
    <dbReference type="NCBI Taxonomy" id="224324"/>
    <lineage>
        <taxon>Bacteria</taxon>
        <taxon>Pseudomonadati</taxon>
        <taxon>Aquificota</taxon>
        <taxon>Aquificia</taxon>
        <taxon>Aquificales</taxon>
        <taxon>Aquificaceae</taxon>
        <taxon>Aquifex</taxon>
    </lineage>
</organism>
<dbReference type="SMART" id="SM00926">
    <property type="entry name" value="Molybdop_Fe4S4"/>
    <property type="match status" value="1"/>
</dbReference>
<dbReference type="Proteomes" id="UP000000798">
    <property type="component" value="Chromosome"/>
</dbReference>
<reference evidence="9 10" key="1">
    <citation type="journal article" date="1998" name="Nature">
        <title>The complete genome of the hyperthermophilic bacterium Aquifex aeolicus.</title>
        <authorList>
            <person name="Deckert G."/>
            <person name="Warren P.V."/>
            <person name="Gaasterland T."/>
            <person name="Young W.G."/>
            <person name="Lenox A.L."/>
            <person name="Graham D.E."/>
            <person name="Overbeek R."/>
            <person name="Snead M.A."/>
            <person name="Keller M."/>
            <person name="Aujay M."/>
            <person name="Huber R."/>
            <person name="Feldman R.A."/>
            <person name="Short J.M."/>
            <person name="Olson G.J."/>
            <person name="Swanson R.V."/>
        </authorList>
    </citation>
    <scope>NUCLEOTIDE SEQUENCE [LARGE SCALE GENOMIC DNA]</scope>
    <source>
        <strain evidence="9 10">VF5</strain>
    </source>
</reference>
<keyword evidence="5" id="KW-0560">Oxidoreductase</keyword>
<dbReference type="PANTHER" id="PTHR43742">
    <property type="entry name" value="TRIMETHYLAMINE-N-OXIDE REDUCTASE"/>
    <property type="match status" value="1"/>
</dbReference>
<dbReference type="GO" id="GO:0046872">
    <property type="term" value="F:metal ion binding"/>
    <property type="evidence" value="ECO:0007669"/>
    <property type="project" value="UniProtKB-KW"/>
</dbReference>
<evidence type="ECO:0000256" key="5">
    <source>
        <dbReference type="ARBA" id="ARBA00023002"/>
    </source>
</evidence>
<dbReference type="EnsemblBacteria" id="AAC06482">
    <property type="protein sequence ID" value="AAC06482"/>
    <property type="gene ID" value="aq_116"/>
</dbReference>
<dbReference type="SUPFAM" id="SSF53706">
    <property type="entry name" value="Formate dehydrogenase/DMSO reductase, domains 1-3"/>
    <property type="match status" value="1"/>
</dbReference>
<keyword evidence="1" id="KW-0004">4Fe-4S</keyword>
<dbReference type="AlphaFoldDB" id="O66518"/>
<dbReference type="EMBL" id="AE000657">
    <property type="protein sequence ID" value="AAC06482.1"/>
    <property type="molecule type" value="Genomic_DNA"/>
</dbReference>
<dbReference type="Gene3D" id="3.30.200.210">
    <property type="match status" value="1"/>
</dbReference>
<protein>
    <recommendedName>
        <fullName evidence="8">4Fe-4S Mo/W bis-MGD-type domain-containing protein</fullName>
    </recommendedName>
</protein>
<dbReference type="InterPro" id="IPR006963">
    <property type="entry name" value="Mopterin_OxRdtase_4Fe-4S_dom"/>
</dbReference>
<evidence type="ECO:0000313" key="10">
    <source>
        <dbReference type="Proteomes" id="UP000000798"/>
    </source>
</evidence>
<keyword evidence="2" id="KW-0500">Molybdenum</keyword>
<dbReference type="eggNOG" id="COG0243">
    <property type="taxonomic scope" value="Bacteria"/>
</dbReference>
<dbReference type="RefSeq" id="WP_010880016.1">
    <property type="nucleotide sequence ID" value="NC_000918.1"/>
</dbReference>